<evidence type="ECO:0000256" key="6">
    <source>
        <dbReference type="ARBA" id="ARBA00077224"/>
    </source>
</evidence>
<keyword evidence="3" id="KW-0238">DNA-binding</keyword>
<dbReference type="GO" id="GO:0045002">
    <property type="term" value="P:double-strand break repair via single-strand annealing"/>
    <property type="evidence" value="ECO:0007669"/>
    <property type="project" value="InterPro"/>
</dbReference>
<comment type="similarity">
    <text evidence="1">Belongs to the RAD52 family.</text>
</comment>
<name>A0AAE0X6A0_9PEZI</name>
<feature type="compositionally biased region" description="Low complexity" evidence="7">
    <location>
        <begin position="550"/>
        <end position="559"/>
    </location>
</feature>
<dbReference type="SUPFAM" id="SSF54768">
    <property type="entry name" value="dsRNA-binding domain-like"/>
    <property type="match status" value="1"/>
</dbReference>
<dbReference type="InterPro" id="IPR042525">
    <property type="entry name" value="Rad52_Rad59_Rad22_sf"/>
</dbReference>
<dbReference type="FunFam" id="3.30.390.80:FF:000001">
    <property type="entry name" value="DNA repair protein RAD52 homolog"/>
    <property type="match status" value="1"/>
</dbReference>
<dbReference type="PANTHER" id="PTHR12132">
    <property type="entry name" value="DNA REPAIR AND RECOMBINATION PROTEIN RAD52, RAD59"/>
    <property type="match status" value="1"/>
</dbReference>
<evidence type="ECO:0000313" key="8">
    <source>
        <dbReference type="EMBL" id="KAK3685871.1"/>
    </source>
</evidence>
<evidence type="ECO:0000313" key="9">
    <source>
        <dbReference type="Proteomes" id="UP001270362"/>
    </source>
</evidence>
<evidence type="ECO:0000256" key="7">
    <source>
        <dbReference type="SAM" id="MobiDB-lite"/>
    </source>
</evidence>
<dbReference type="PANTHER" id="PTHR12132:SF1">
    <property type="entry name" value="DNA REPAIR PROTEIN RAD52 HOMOLOG"/>
    <property type="match status" value="1"/>
</dbReference>
<dbReference type="GO" id="GO:0000730">
    <property type="term" value="P:DNA recombinase assembly"/>
    <property type="evidence" value="ECO:0007669"/>
    <property type="project" value="InterPro"/>
</dbReference>
<feature type="compositionally biased region" description="Pro residues" evidence="7">
    <location>
        <begin position="300"/>
        <end position="310"/>
    </location>
</feature>
<dbReference type="Gene3D" id="3.30.390.80">
    <property type="entry name" value="DNA repair protein Rad52/59/22"/>
    <property type="match status" value="1"/>
</dbReference>
<feature type="compositionally biased region" description="Polar residues" evidence="7">
    <location>
        <begin position="336"/>
        <end position="360"/>
    </location>
</feature>
<dbReference type="Proteomes" id="UP001270362">
    <property type="component" value="Unassembled WGS sequence"/>
</dbReference>
<feature type="region of interest" description="Disordered" evidence="7">
    <location>
        <begin position="414"/>
        <end position="448"/>
    </location>
</feature>
<dbReference type="InterPro" id="IPR004585">
    <property type="entry name" value="DNA_recomb/repair_Rad52"/>
</dbReference>
<accession>A0AAE0X6A0</accession>
<dbReference type="NCBIfam" id="TIGR00607">
    <property type="entry name" value="rad52"/>
    <property type="match status" value="1"/>
</dbReference>
<dbReference type="InterPro" id="IPR007232">
    <property type="entry name" value="Rad52_Rad59_Rad22"/>
</dbReference>
<evidence type="ECO:0000256" key="2">
    <source>
        <dbReference type="ARBA" id="ARBA00022763"/>
    </source>
</evidence>
<sequence>MPAPGDQHNIVVNPFEEARTRVSDYTAQEIATLQSRLEKQLGPEYLSSRAGPSGQKVHYIAADKCIALANEVFGFNGWSSSIQNIQVDFVDEHPQTLKISLGLSVVVRVTLRDGTFHEDIGYGHIENCKGKAAAFEKAKKEGTTDGLKRALRNFGNVLGNCIYDKAYLAKVTKLKVEPTKFDIDGLHRHSDFAIKREPIQKEATSVKVETGALVNVPPPRVPSLQSEESFEDFLGDIDEADFNITEEGHPDEVVLPPTSNHTNSTDRPQAPPQNNVAPMHPPSRPLVRSGSAGSNYSRPPHTPNHQPPSRPNGAQNSFNNGAQNHVANGNGPRGPPQQQFSNQNRPATHQSSGMNQNPQAQMTPPQPKYQPPPAQNGAAAAAPPPGDAAVGFFSARAVKDIPEDSLNSGQAALAPKAGQIFNPRAESPSIRKTPGIDHTKSKPLARNGQHVPSIVADADAPVINAGAGAGAGPAAVPRAITGGPPMARGNHFNPQFDQARRIGAPGASSPLANRGQYRPPTMKRPAAADNPGLPAAGRAPLAEVSSNAPAATTATTAAGAGAGAAAGQNGGQDFKRQRVG</sequence>
<feature type="region of interest" description="Disordered" evidence="7">
    <location>
        <begin position="500"/>
        <end position="580"/>
    </location>
</feature>
<feature type="compositionally biased region" description="Low complexity" evidence="7">
    <location>
        <begin position="531"/>
        <end position="542"/>
    </location>
</feature>
<protein>
    <recommendedName>
        <fullName evidence="6">RAD52 homolog</fullName>
    </recommendedName>
</protein>
<evidence type="ECO:0000256" key="5">
    <source>
        <dbReference type="ARBA" id="ARBA00023204"/>
    </source>
</evidence>
<feature type="compositionally biased region" description="Polar residues" evidence="7">
    <location>
        <begin position="312"/>
        <end position="327"/>
    </location>
</feature>
<reference evidence="8" key="1">
    <citation type="journal article" date="2023" name="Mol. Phylogenet. Evol.">
        <title>Genome-scale phylogeny and comparative genomics of the fungal order Sordariales.</title>
        <authorList>
            <person name="Hensen N."/>
            <person name="Bonometti L."/>
            <person name="Westerberg I."/>
            <person name="Brannstrom I.O."/>
            <person name="Guillou S."/>
            <person name="Cros-Aarteil S."/>
            <person name="Calhoun S."/>
            <person name="Haridas S."/>
            <person name="Kuo A."/>
            <person name="Mondo S."/>
            <person name="Pangilinan J."/>
            <person name="Riley R."/>
            <person name="LaButti K."/>
            <person name="Andreopoulos B."/>
            <person name="Lipzen A."/>
            <person name="Chen C."/>
            <person name="Yan M."/>
            <person name="Daum C."/>
            <person name="Ng V."/>
            <person name="Clum A."/>
            <person name="Steindorff A."/>
            <person name="Ohm R.A."/>
            <person name="Martin F."/>
            <person name="Silar P."/>
            <person name="Natvig D.O."/>
            <person name="Lalanne C."/>
            <person name="Gautier V."/>
            <person name="Ament-Velasquez S.L."/>
            <person name="Kruys A."/>
            <person name="Hutchinson M.I."/>
            <person name="Powell A.J."/>
            <person name="Barry K."/>
            <person name="Miller A.N."/>
            <person name="Grigoriev I.V."/>
            <person name="Debuchy R."/>
            <person name="Gladieux P."/>
            <person name="Hiltunen Thoren M."/>
            <person name="Johannesson H."/>
        </authorList>
    </citation>
    <scope>NUCLEOTIDE SEQUENCE</scope>
    <source>
        <strain evidence="8">CBS 314.62</strain>
    </source>
</reference>
<keyword evidence="9" id="KW-1185">Reference proteome</keyword>
<organism evidence="8 9">
    <name type="scientific">Podospora appendiculata</name>
    <dbReference type="NCBI Taxonomy" id="314037"/>
    <lineage>
        <taxon>Eukaryota</taxon>
        <taxon>Fungi</taxon>
        <taxon>Dikarya</taxon>
        <taxon>Ascomycota</taxon>
        <taxon>Pezizomycotina</taxon>
        <taxon>Sordariomycetes</taxon>
        <taxon>Sordariomycetidae</taxon>
        <taxon>Sordariales</taxon>
        <taxon>Podosporaceae</taxon>
        <taxon>Podospora</taxon>
    </lineage>
</organism>
<dbReference type="GO" id="GO:0003697">
    <property type="term" value="F:single-stranded DNA binding"/>
    <property type="evidence" value="ECO:0007669"/>
    <property type="project" value="UniProtKB-ARBA"/>
</dbReference>
<keyword evidence="2" id="KW-0227">DNA damage</keyword>
<reference evidence="8" key="2">
    <citation type="submission" date="2023-06" db="EMBL/GenBank/DDBJ databases">
        <authorList>
            <consortium name="Lawrence Berkeley National Laboratory"/>
            <person name="Haridas S."/>
            <person name="Hensen N."/>
            <person name="Bonometti L."/>
            <person name="Westerberg I."/>
            <person name="Brannstrom I.O."/>
            <person name="Guillou S."/>
            <person name="Cros-Aarteil S."/>
            <person name="Calhoun S."/>
            <person name="Kuo A."/>
            <person name="Mondo S."/>
            <person name="Pangilinan J."/>
            <person name="Riley R."/>
            <person name="Labutti K."/>
            <person name="Andreopoulos B."/>
            <person name="Lipzen A."/>
            <person name="Chen C."/>
            <person name="Yanf M."/>
            <person name="Daum C."/>
            <person name="Ng V."/>
            <person name="Clum A."/>
            <person name="Steindorff A."/>
            <person name="Ohm R."/>
            <person name="Martin F."/>
            <person name="Silar P."/>
            <person name="Natvig D."/>
            <person name="Lalanne C."/>
            <person name="Gautier V."/>
            <person name="Ament-Velasquez S.L."/>
            <person name="Kruys A."/>
            <person name="Hutchinson M.I."/>
            <person name="Powell A.J."/>
            <person name="Barry K."/>
            <person name="Miller A.N."/>
            <person name="Grigoriev I.V."/>
            <person name="Debuchy R."/>
            <person name="Gladieux P."/>
            <person name="Thoren M.H."/>
            <person name="Johannesson H."/>
        </authorList>
    </citation>
    <scope>NUCLEOTIDE SEQUENCE</scope>
    <source>
        <strain evidence="8">CBS 314.62</strain>
    </source>
</reference>
<gene>
    <name evidence="8" type="ORF">B0T22DRAFT_429863</name>
</gene>
<feature type="compositionally biased region" description="Gly residues" evidence="7">
    <location>
        <begin position="560"/>
        <end position="570"/>
    </location>
</feature>
<feature type="compositionally biased region" description="Pro residues" evidence="7">
    <location>
        <begin position="364"/>
        <end position="374"/>
    </location>
</feature>
<feature type="region of interest" description="Disordered" evidence="7">
    <location>
        <begin position="249"/>
        <end position="385"/>
    </location>
</feature>
<dbReference type="GO" id="GO:0005634">
    <property type="term" value="C:nucleus"/>
    <property type="evidence" value="ECO:0007669"/>
    <property type="project" value="InterPro"/>
</dbReference>
<dbReference type="InterPro" id="IPR041247">
    <property type="entry name" value="Rad52_fam"/>
</dbReference>
<proteinExistence type="inferred from homology"/>
<keyword evidence="5" id="KW-0234">DNA repair</keyword>
<evidence type="ECO:0000256" key="3">
    <source>
        <dbReference type="ARBA" id="ARBA00023125"/>
    </source>
</evidence>
<dbReference type="EMBL" id="JAULSO010000003">
    <property type="protein sequence ID" value="KAK3685871.1"/>
    <property type="molecule type" value="Genomic_DNA"/>
</dbReference>
<keyword evidence="4" id="KW-0233">DNA recombination</keyword>
<dbReference type="AlphaFoldDB" id="A0AAE0X6A0"/>
<dbReference type="Pfam" id="PF04098">
    <property type="entry name" value="Rad52_Rad22"/>
    <property type="match status" value="1"/>
</dbReference>
<comment type="caution">
    <text evidence="8">The sequence shown here is derived from an EMBL/GenBank/DDBJ whole genome shotgun (WGS) entry which is preliminary data.</text>
</comment>
<evidence type="ECO:0000256" key="4">
    <source>
        <dbReference type="ARBA" id="ARBA00023172"/>
    </source>
</evidence>
<evidence type="ECO:0000256" key="1">
    <source>
        <dbReference type="ARBA" id="ARBA00006638"/>
    </source>
</evidence>
<dbReference type="GO" id="GO:0006312">
    <property type="term" value="P:mitotic recombination"/>
    <property type="evidence" value="ECO:0007669"/>
    <property type="project" value="TreeGrafter"/>
</dbReference>
<feature type="compositionally biased region" description="Polar residues" evidence="7">
    <location>
        <begin position="257"/>
        <end position="276"/>
    </location>
</feature>